<sequence>MAETLNFSDAAKSLYITQSTLSQQIKQLEQELNAQLFQRNSHSVSLTEVGEELLPYALRALHDVDLCFDRVHDLQQLLTGSLNIGVTYTFSPILTETLLVFMKRYPHVRLNIYYKPMEELMELLSNRTVDFVLAFRSTTSYENIESHTLFDNHLAAIVNEGHPLAEKSRVSLDELEKYDIAMPSRGLQARNAFEKAQAKYLTKINVRIELNEVNILLDLIRQSMLVTILSEASIHNEKGIKAVPLDFPGNEMQGCIHILRNTYCKHSMQEFIRLLREANAVKERIRDWNW</sequence>
<reference evidence="6" key="1">
    <citation type="journal article" date="2012" name="PLoS ONE">
        <title>Gene sets for utilization of primary and secondary nutrition supplies in the distal gut of endangered iberian lynx.</title>
        <authorList>
            <person name="Alcaide M."/>
            <person name="Messina E."/>
            <person name="Richter M."/>
            <person name="Bargiela R."/>
            <person name="Peplies J."/>
            <person name="Huws S.A."/>
            <person name="Newbold C.J."/>
            <person name="Golyshin P.N."/>
            <person name="Simon M.A."/>
            <person name="Lopez G."/>
            <person name="Yakimov M.M."/>
            <person name="Ferrer M."/>
        </authorList>
    </citation>
    <scope>NUCLEOTIDE SEQUENCE</scope>
</reference>
<keyword evidence="4" id="KW-0804">Transcription</keyword>
<dbReference type="Gene3D" id="1.10.10.10">
    <property type="entry name" value="Winged helix-like DNA-binding domain superfamily/Winged helix DNA-binding domain"/>
    <property type="match status" value="1"/>
</dbReference>
<dbReference type="SUPFAM" id="SSF46785">
    <property type="entry name" value="Winged helix' DNA-binding domain"/>
    <property type="match status" value="1"/>
</dbReference>
<proteinExistence type="inferred from homology"/>
<gene>
    <name evidence="6" type="ORF">EVA_14248</name>
</gene>
<dbReference type="GO" id="GO:0003700">
    <property type="term" value="F:DNA-binding transcription factor activity"/>
    <property type="evidence" value="ECO:0007669"/>
    <property type="project" value="InterPro"/>
</dbReference>
<evidence type="ECO:0000256" key="4">
    <source>
        <dbReference type="ARBA" id="ARBA00023163"/>
    </source>
</evidence>
<dbReference type="Pfam" id="PF03466">
    <property type="entry name" value="LysR_substrate"/>
    <property type="match status" value="1"/>
</dbReference>
<dbReference type="InterPro" id="IPR005119">
    <property type="entry name" value="LysR_subst-bd"/>
</dbReference>
<dbReference type="InterPro" id="IPR036388">
    <property type="entry name" value="WH-like_DNA-bd_sf"/>
</dbReference>
<dbReference type="PANTHER" id="PTHR30419">
    <property type="entry name" value="HTH-TYPE TRANSCRIPTIONAL REGULATOR YBHD"/>
    <property type="match status" value="1"/>
</dbReference>
<evidence type="ECO:0000259" key="5">
    <source>
        <dbReference type="PROSITE" id="PS50931"/>
    </source>
</evidence>
<keyword evidence="3" id="KW-0238">DNA-binding</keyword>
<dbReference type="InterPro" id="IPR050950">
    <property type="entry name" value="HTH-type_LysR_regulators"/>
</dbReference>
<accession>J9G797</accession>
<dbReference type="Pfam" id="PF00126">
    <property type="entry name" value="HTH_1"/>
    <property type="match status" value="1"/>
</dbReference>
<protein>
    <submittedName>
        <fullName evidence="6">LysR family transcriptional regulator</fullName>
    </submittedName>
</protein>
<dbReference type="CDD" id="cd05466">
    <property type="entry name" value="PBP2_LTTR_substrate"/>
    <property type="match status" value="1"/>
</dbReference>
<comment type="caution">
    <text evidence="6">The sequence shown here is derived from an EMBL/GenBank/DDBJ whole genome shotgun (WGS) entry which is preliminary data.</text>
</comment>
<comment type="similarity">
    <text evidence="1">Belongs to the LysR transcriptional regulatory family.</text>
</comment>
<dbReference type="PROSITE" id="PS50931">
    <property type="entry name" value="HTH_LYSR"/>
    <property type="match status" value="1"/>
</dbReference>
<dbReference type="InterPro" id="IPR036390">
    <property type="entry name" value="WH_DNA-bd_sf"/>
</dbReference>
<dbReference type="AlphaFoldDB" id="J9G797"/>
<evidence type="ECO:0000256" key="3">
    <source>
        <dbReference type="ARBA" id="ARBA00023125"/>
    </source>
</evidence>
<dbReference type="InterPro" id="IPR000847">
    <property type="entry name" value="LysR_HTH_N"/>
</dbReference>
<dbReference type="EMBL" id="AMCI01004657">
    <property type="protein sequence ID" value="EJW97642.1"/>
    <property type="molecule type" value="Genomic_DNA"/>
</dbReference>
<evidence type="ECO:0000256" key="2">
    <source>
        <dbReference type="ARBA" id="ARBA00023015"/>
    </source>
</evidence>
<evidence type="ECO:0000256" key="1">
    <source>
        <dbReference type="ARBA" id="ARBA00009437"/>
    </source>
</evidence>
<evidence type="ECO:0000313" key="6">
    <source>
        <dbReference type="EMBL" id="EJW97642.1"/>
    </source>
</evidence>
<keyword evidence="2" id="KW-0805">Transcription regulation</keyword>
<dbReference type="Gene3D" id="3.40.190.290">
    <property type="match status" value="1"/>
</dbReference>
<name>J9G797_9ZZZZ</name>
<organism evidence="6">
    <name type="scientific">gut metagenome</name>
    <dbReference type="NCBI Taxonomy" id="749906"/>
    <lineage>
        <taxon>unclassified sequences</taxon>
        <taxon>metagenomes</taxon>
        <taxon>organismal metagenomes</taxon>
    </lineage>
</organism>
<dbReference type="FunFam" id="1.10.10.10:FF:000001">
    <property type="entry name" value="LysR family transcriptional regulator"/>
    <property type="match status" value="1"/>
</dbReference>
<dbReference type="PRINTS" id="PR00039">
    <property type="entry name" value="HTHLYSR"/>
</dbReference>
<feature type="domain" description="HTH lysR-type" evidence="5">
    <location>
        <begin position="1"/>
        <end position="47"/>
    </location>
</feature>
<dbReference type="GO" id="GO:0005829">
    <property type="term" value="C:cytosol"/>
    <property type="evidence" value="ECO:0007669"/>
    <property type="project" value="TreeGrafter"/>
</dbReference>
<dbReference type="SUPFAM" id="SSF53850">
    <property type="entry name" value="Periplasmic binding protein-like II"/>
    <property type="match status" value="1"/>
</dbReference>
<dbReference type="GO" id="GO:0003677">
    <property type="term" value="F:DNA binding"/>
    <property type="evidence" value="ECO:0007669"/>
    <property type="project" value="UniProtKB-KW"/>
</dbReference>
<dbReference type="PANTHER" id="PTHR30419:SF8">
    <property type="entry name" value="NITROGEN ASSIMILATION TRANSCRIPTIONAL ACTIVATOR-RELATED"/>
    <property type="match status" value="1"/>
</dbReference>